<feature type="coiled-coil region" evidence="1">
    <location>
        <begin position="85"/>
        <end position="179"/>
    </location>
</feature>
<feature type="compositionally biased region" description="Basic and acidic residues" evidence="2">
    <location>
        <begin position="14"/>
        <end position="27"/>
    </location>
</feature>
<evidence type="ECO:0000313" key="3">
    <source>
        <dbReference type="EMBL" id="KAK6166409.1"/>
    </source>
</evidence>
<evidence type="ECO:0008006" key="5">
    <source>
        <dbReference type="Google" id="ProtNLM"/>
    </source>
</evidence>
<sequence length="439" mass="51322">MPKNGKRGKKGGKKGGEKTESTSKTKSQESVLAFAAANSKLWETRLGIAEASRNGYKDCAHRLAVENEEISNTMIRNEKDMVDVISFLKDKLTEQQKVLDREQEKSRVLRVTTRQEIETLIEDFTKKINHLEEKLKERNQEIFVLKDELKFAKDFRRKRDQMQKDISDLKQTMDNANKIHREEFGRLEKKFLLEKIQIEKDSKKKINELTEKTHHEAVLNLDETTKQVFKENVRLKEALNLEMKQNEILKKEKDDAVAENDKLKEENKTNKMALKKKLSQDTRDKQQLMSYKSKVETLENSLTHVVREFDTEKSKMSLTAISEDPSGLKVELTRLQRIMELKSREMVKIKRLAKTILDQRTELENFFMSALEDVKSEIAKEKSSQSKMQTSNVSYSMFNTLDKNETQLSLNTQIDICELSWPQKERVLRHLFAKMNGQK</sequence>
<gene>
    <name evidence="3" type="ORF">SNE40_023106</name>
</gene>
<organism evidence="3 4">
    <name type="scientific">Patella caerulea</name>
    <name type="common">Rayed Mediterranean limpet</name>
    <dbReference type="NCBI Taxonomy" id="87958"/>
    <lineage>
        <taxon>Eukaryota</taxon>
        <taxon>Metazoa</taxon>
        <taxon>Spiralia</taxon>
        <taxon>Lophotrochozoa</taxon>
        <taxon>Mollusca</taxon>
        <taxon>Gastropoda</taxon>
        <taxon>Patellogastropoda</taxon>
        <taxon>Patelloidea</taxon>
        <taxon>Patellidae</taxon>
        <taxon>Patella</taxon>
    </lineage>
</organism>
<dbReference type="EMBL" id="JAZGQO010000021">
    <property type="protein sequence ID" value="KAK6166409.1"/>
    <property type="molecule type" value="Genomic_DNA"/>
</dbReference>
<protein>
    <recommendedName>
        <fullName evidence="5">Basal body-orientation factor 1</fullName>
    </recommendedName>
</protein>
<keyword evidence="4" id="KW-1185">Reference proteome</keyword>
<reference evidence="3 4" key="1">
    <citation type="submission" date="2024-01" db="EMBL/GenBank/DDBJ databases">
        <title>The genome of the rayed Mediterranean limpet Patella caerulea (Linnaeus, 1758).</title>
        <authorList>
            <person name="Anh-Thu Weber A."/>
            <person name="Halstead-Nussloch G."/>
        </authorList>
    </citation>
    <scope>NUCLEOTIDE SEQUENCE [LARGE SCALE GENOMIC DNA]</scope>
    <source>
        <strain evidence="3">AATW-2023a</strain>
        <tissue evidence="3">Whole specimen</tissue>
    </source>
</reference>
<evidence type="ECO:0000313" key="4">
    <source>
        <dbReference type="Proteomes" id="UP001347796"/>
    </source>
</evidence>
<evidence type="ECO:0000256" key="1">
    <source>
        <dbReference type="SAM" id="Coils"/>
    </source>
</evidence>
<dbReference type="PANTHER" id="PTHR14845:SF5">
    <property type="entry name" value="BASAL BODY-ORIENTATION FACTOR 1"/>
    <property type="match status" value="1"/>
</dbReference>
<name>A0AAN8GHF4_PATCE</name>
<feature type="region of interest" description="Disordered" evidence="2">
    <location>
        <begin position="1"/>
        <end position="30"/>
    </location>
</feature>
<feature type="coiled-coil region" evidence="1">
    <location>
        <begin position="232"/>
        <end position="269"/>
    </location>
</feature>
<keyword evidence="1" id="KW-0175">Coiled coil</keyword>
<proteinExistence type="predicted"/>
<comment type="caution">
    <text evidence="3">The sequence shown here is derived from an EMBL/GenBank/DDBJ whole genome shotgun (WGS) entry which is preliminary data.</text>
</comment>
<accession>A0AAN8GHF4</accession>
<feature type="compositionally biased region" description="Basic residues" evidence="2">
    <location>
        <begin position="1"/>
        <end position="13"/>
    </location>
</feature>
<evidence type="ECO:0000256" key="2">
    <source>
        <dbReference type="SAM" id="MobiDB-lite"/>
    </source>
</evidence>
<dbReference type="PANTHER" id="PTHR14845">
    <property type="entry name" value="COILED-COIL DOMAIN-CONTAINING 166"/>
    <property type="match status" value="1"/>
</dbReference>
<dbReference type="AlphaFoldDB" id="A0AAN8GHF4"/>
<dbReference type="Proteomes" id="UP001347796">
    <property type="component" value="Unassembled WGS sequence"/>
</dbReference>